<proteinExistence type="predicted"/>
<protein>
    <submittedName>
        <fullName evidence="2">Tellurium resistance membrane protein TerC</fullName>
    </submittedName>
</protein>
<dbReference type="Proteomes" id="UP000700732">
    <property type="component" value="Unassembled WGS sequence"/>
</dbReference>
<reference evidence="2 3" key="1">
    <citation type="submission" date="2019-06" db="EMBL/GenBank/DDBJ databases">
        <title>Spirosoma utsteinense sp. nov. isolated from Antarctic ice-free soils.</title>
        <authorList>
            <person name="Tahon G."/>
        </authorList>
    </citation>
    <scope>NUCLEOTIDE SEQUENCE [LARGE SCALE GENOMIC DNA]</scope>
    <source>
        <strain evidence="2 3">LMG 31447</strain>
    </source>
</reference>
<gene>
    <name evidence="2" type="ORF">FH603_1253</name>
</gene>
<dbReference type="RefSeq" id="WP_186749821.1">
    <property type="nucleotide sequence ID" value="NZ_VFIC01000003.1"/>
</dbReference>
<dbReference type="Pfam" id="PF03741">
    <property type="entry name" value="TerC"/>
    <property type="match status" value="1"/>
</dbReference>
<name>A0ABR6W2F6_9BACT</name>
<keyword evidence="1" id="KW-1133">Transmembrane helix</keyword>
<feature type="transmembrane region" description="Helical" evidence="1">
    <location>
        <begin position="44"/>
        <end position="62"/>
    </location>
</feature>
<evidence type="ECO:0000313" key="3">
    <source>
        <dbReference type="Proteomes" id="UP000700732"/>
    </source>
</evidence>
<dbReference type="EMBL" id="VFIA01000006">
    <property type="protein sequence ID" value="MBC3790762.1"/>
    <property type="molecule type" value="Genomic_DNA"/>
</dbReference>
<organism evidence="2 3">
    <name type="scientific">Spirosoma utsteinense</name>
    <dbReference type="NCBI Taxonomy" id="2585773"/>
    <lineage>
        <taxon>Bacteria</taxon>
        <taxon>Pseudomonadati</taxon>
        <taxon>Bacteroidota</taxon>
        <taxon>Cytophagia</taxon>
        <taxon>Cytophagales</taxon>
        <taxon>Cytophagaceae</taxon>
        <taxon>Spirosoma</taxon>
    </lineage>
</organism>
<evidence type="ECO:0000256" key="1">
    <source>
        <dbReference type="SAM" id="Phobius"/>
    </source>
</evidence>
<feature type="transmembrane region" description="Helical" evidence="1">
    <location>
        <begin position="82"/>
        <end position="100"/>
    </location>
</feature>
<comment type="caution">
    <text evidence="2">The sequence shown here is derived from an EMBL/GenBank/DDBJ whole genome shotgun (WGS) entry which is preliminary data.</text>
</comment>
<keyword evidence="3" id="KW-1185">Reference proteome</keyword>
<keyword evidence="1" id="KW-0472">Membrane</keyword>
<feature type="transmembrane region" description="Helical" evidence="1">
    <location>
        <begin position="12"/>
        <end position="32"/>
    </location>
</feature>
<evidence type="ECO:0000313" key="2">
    <source>
        <dbReference type="EMBL" id="MBC3790762.1"/>
    </source>
</evidence>
<dbReference type="InterPro" id="IPR005496">
    <property type="entry name" value="Integral_membrane_TerC"/>
</dbReference>
<accession>A0ABR6W2F6</accession>
<sequence>MAVLVQHSGFWIAAFGTMVGMLGMRFASSIFSKLLEKYPSVSRIALWVVCLLGVKMTVTGVMDGLPETVFKTISESHETDMAFSFLILLMFLWPMFRQLLTKRVGKKATSL</sequence>
<keyword evidence="1" id="KW-0812">Transmembrane</keyword>